<evidence type="ECO:0000313" key="3">
    <source>
        <dbReference type="EMBL" id="KRT78846.1"/>
    </source>
</evidence>
<feature type="signal peptide" evidence="2">
    <location>
        <begin position="1"/>
        <end position="16"/>
    </location>
</feature>
<feature type="non-terminal residue" evidence="3">
    <location>
        <position position="142"/>
    </location>
</feature>
<feature type="chain" id="PRO_5006668161" evidence="2">
    <location>
        <begin position="17"/>
        <end position="142"/>
    </location>
</feature>
<feature type="compositionally biased region" description="Polar residues" evidence="1">
    <location>
        <begin position="111"/>
        <end position="124"/>
    </location>
</feature>
<dbReference type="Proteomes" id="UP000051574">
    <property type="component" value="Unassembled WGS sequence"/>
</dbReference>
<comment type="caution">
    <text evidence="3">The sequence shown here is derived from an EMBL/GenBank/DDBJ whole genome shotgun (WGS) entry which is preliminary data.</text>
</comment>
<protein>
    <submittedName>
        <fullName evidence="3">Uncharacterized protein</fullName>
    </submittedName>
</protein>
<proteinExistence type="predicted"/>
<keyword evidence="4" id="KW-1185">Reference proteome</keyword>
<organism evidence="3 4">
    <name type="scientific">Oryctes borbonicus</name>
    <dbReference type="NCBI Taxonomy" id="1629725"/>
    <lineage>
        <taxon>Eukaryota</taxon>
        <taxon>Metazoa</taxon>
        <taxon>Ecdysozoa</taxon>
        <taxon>Arthropoda</taxon>
        <taxon>Hexapoda</taxon>
        <taxon>Insecta</taxon>
        <taxon>Pterygota</taxon>
        <taxon>Neoptera</taxon>
        <taxon>Endopterygota</taxon>
        <taxon>Coleoptera</taxon>
        <taxon>Polyphaga</taxon>
        <taxon>Scarabaeiformia</taxon>
        <taxon>Scarabaeidae</taxon>
        <taxon>Dynastinae</taxon>
        <taxon>Oryctes</taxon>
    </lineage>
</organism>
<evidence type="ECO:0000256" key="2">
    <source>
        <dbReference type="SAM" id="SignalP"/>
    </source>
</evidence>
<evidence type="ECO:0000313" key="4">
    <source>
        <dbReference type="Proteomes" id="UP000051574"/>
    </source>
</evidence>
<sequence length="142" mass="15512">MEFLIVFVSIFAIALAQRSPYAGTRPIGVPELANRFRNPGQSSSATTTNNNNLALGNRFGEGGDNTITTEKIPVDALGDADLVNWLKTWDRARQPFWLLNAEAIEAHRSRQPTVDLQSRFSGSETIPAKPSVPRSPFAGSSR</sequence>
<dbReference type="OrthoDB" id="6612236at2759"/>
<gene>
    <name evidence="3" type="ORF">AMK59_7306</name>
</gene>
<name>A0A0T6AVL6_9SCAR</name>
<feature type="region of interest" description="Disordered" evidence="1">
    <location>
        <begin position="108"/>
        <end position="142"/>
    </location>
</feature>
<dbReference type="EMBL" id="LJIG01022763">
    <property type="protein sequence ID" value="KRT78846.1"/>
    <property type="molecule type" value="Genomic_DNA"/>
</dbReference>
<reference evidence="3 4" key="1">
    <citation type="submission" date="2015-09" db="EMBL/GenBank/DDBJ databases">
        <title>Draft genome of the scarab beetle Oryctes borbonicus.</title>
        <authorList>
            <person name="Meyer J.M."/>
            <person name="Markov G.V."/>
            <person name="Baskaran P."/>
            <person name="Herrmann M."/>
            <person name="Sommer R.J."/>
            <person name="Roedelsperger C."/>
        </authorList>
    </citation>
    <scope>NUCLEOTIDE SEQUENCE [LARGE SCALE GENOMIC DNA]</scope>
    <source>
        <strain evidence="3">OB123</strain>
        <tissue evidence="3">Whole animal</tissue>
    </source>
</reference>
<dbReference type="AlphaFoldDB" id="A0A0T6AVL6"/>
<accession>A0A0T6AVL6</accession>
<evidence type="ECO:0000256" key="1">
    <source>
        <dbReference type="SAM" id="MobiDB-lite"/>
    </source>
</evidence>
<keyword evidence="2" id="KW-0732">Signal</keyword>